<feature type="region of interest" description="Disordered" evidence="1">
    <location>
        <begin position="180"/>
        <end position="204"/>
    </location>
</feature>
<dbReference type="Proteomes" id="UP000294933">
    <property type="component" value="Unassembled WGS sequence"/>
</dbReference>
<feature type="compositionally biased region" description="Gly residues" evidence="1">
    <location>
        <begin position="186"/>
        <end position="204"/>
    </location>
</feature>
<feature type="region of interest" description="Disordered" evidence="1">
    <location>
        <begin position="1"/>
        <end position="29"/>
    </location>
</feature>
<dbReference type="VEuPathDB" id="FungiDB:BD410DRAFT_807585"/>
<protein>
    <submittedName>
        <fullName evidence="2">Uncharacterized protein</fullName>
    </submittedName>
</protein>
<dbReference type="EMBL" id="ML170228">
    <property type="protein sequence ID" value="TDL17068.1"/>
    <property type="molecule type" value="Genomic_DNA"/>
</dbReference>
<keyword evidence="3" id="KW-1185">Reference proteome</keyword>
<gene>
    <name evidence="2" type="ORF">BD410DRAFT_807585</name>
</gene>
<evidence type="ECO:0000256" key="1">
    <source>
        <dbReference type="SAM" id="MobiDB-lite"/>
    </source>
</evidence>
<evidence type="ECO:0000313" key="3">
    <source>
        <dbReference type="Proteomes" id="UP000294933"/>
    </source>
</evidence>
<feature type="compositionally biased region" description="Basic and acidic residues" evidence="1">
    <location>
        <begin position="261"/>
        <end position="271"/>
    </location>
</feature>
<proteinExistence type="predicted"/>
<sequence>MKGLDMDAPENKAKPKGLHSHAANDGRAKSMEWTAKQRVLAAQAKVPADLEELKRMAFNYRVGPLWRFRSGIHNPSSAKAAAASDNSMSGGGVSGMFPVLSMRRTAFCNFQSPLPLRAATRSKVGGYGAGESWGGDAITGVGSLGWRSPNEALGHSRISPASASSMAVSTLEFADGVGTAREECTGGDGDGGGDSASGNGGGRSGVGGNGAGVIGGGGGGDASTGAYDGARMGADDSASALGCASVVDVHKADGSQLPDSAHPDNHPDKDCPQPPVSTQSMATAVSRESFDVPALWWWRPATEGGLEGLVRARASLDSPCRD</sequence>
<reference evidence="2 3" key="1">
    <citation type="submission" date="2018-06" db="EMBL/GenBank/DDBJ databases">
        <title>A transcriptomic atlas of mushroom development highlights an independent origin of complex multicellularity.</title>
        <authorList>
            <consortium name="DOE Joint Genome Institute"/>
            <person name="Krizsan K."/>
            <person name="Almasi E."/>
            <person name="Merenyi Z."/>
            <person name="Sahu N."/>
            <person name="Viragh M."/>
            <person name="Koszo T."/>
            <person name="Mondo S."/>
            <person name="Kiss B."/>
            <person name="Balint B."/>
            <person name="Kues U."/>
            <person name="Barry K."/>
            <person name="Hegedus J.C."/>
            <person name="Henrissat B."/>
            <person name="Johnson J."/>
            <person name="Lipzen A."/>
            <person name="Ohm R."/>
            <person name="Nagy I."/>
            <person name="Pangilinan J."/>
            <person name="Yan J."/>
            <person name="Xiong Y."/>
            <person name="Grigoriev I.V."/>
            <person name="Hibbett D.S."/>
            <person name="Nagy L.G."/>
        </authorList>
    </citation>
    <scope>NUCLEOTIDE SEQUENCE [LARGE SCALE GENOMIC DNA]</scope>
    <source>
        <strain evidence="2 3">SZMC22713</strain>
    </source>
</reference>
<feature type="region of interest" description="Disordered" evidence="1">
    <location>
        <begin position="253"/>
        <end position="285"/>
    </location>
</feature>
<name>A0A4Y7PPL7_9AGAM</name>
<evidence type="ECO:0000313" key="2">
    <source>
        <dbReference type="EMBL" id="TDL17068.1"/>
    </source>
</evidence>
<accession>A0A4Y7PPL7</accession>
<organism evidence="2 3">
    <name type="scientific">Rickenella mellea</name>
    <dbReference type="NCBI Taxonomy" id="50990"/>
    <lineage>
        <taxon>Eukaryota</taxon>
        <taxon>Fungi</taxon>
        <taxon>Dikarya</taxon>
        <taxon>Basidiomycota</taxon>
        <taxon>Agaricomycotina</taxon>
        <taxon>Agaricomycetes</taxon>
        <taxon>Hymenochaetales</taxon>
        <taxon>Rickenellaceae</taxon>
        <taxon>Rickenella</taxon>
    </lineage>
</organism>
<dbReference type="AlphaFoldDB" id="A0A4Y7PPL7"/>